<dbReference type="Pfam" id="PF04647">
    <property type="entry name" value="AgrB"/>
    <property type="match status" value="1"/>
</dbReference>
<keyword evidence="6 8" id="KW-1133">Transmembrane helix</keyword>
<gene>
    <name evidence="9" type="ORF">RIL183_07801</name>
</gene>
<dbReference type="GO" id="GO:0009372">
    <property type="term" value="P:quorum sensing"/>
    <property type="evidence" value="ECO:0007669"/>
    <property type="project" value="UniProtKB-KW"/>
</dbReference>
<evidence type="ECO:0000256" key="4">
    <source>
        <dbReference type="ARBA" id="ARBA00022692"/>
    </source>
</evidence>
<evidence type="ECO:0000256" key="7">
    <source>
        <dbReference type="ARBA" id="ARBA00023136"/>
    </source>
</evidence>
<feature type="transmembrane region" description="Helical" evidence="8">
    <location>
        <begin position="38"/>
        <end position="63"/>
    </location>
</feature>
<evidence type="ECO:0000256" key="1">
    <source>
        <dbReference type="ARBA" id="ARBA00022475"/>
    </source>
</evidence>
<evidence type="ECO:0008006" key="11">
    <source>
        <dbReference type="Google" id="ProtNLM"/>
    </source>
</evidence>
<keyword evidence="10" id="KW-1185">Reference proteome</keyword>
<dbReference type="AlphaFoldDB" id="A0A0M6WYH2"/>
<dbReference type="GeneID" id="88554018"/>
<accession>A0A0M6WYH2</accession>
<dbReference type="GO" id="GO:0008233">
    <property type="term" value="F:peptidase activity"/>
    <property type="evidence" value="ECO:0007669"/>
    <property type="project" value="UniProtKB-KW"/>
</dbReference>
<feature type="transmembrane region" description="Helical" evidence="8">
    <location>
        <begin position="142"/>
        <end position="159"/>
    </location>
</feature>
<evidence type="ECO:0000256" key="2">
    <source>
        <dbReference type="ARBA" id="ARBA00022654"/>
    </source>
</evidence>
<proteinExistence type="predicted"/>
<evidence type="ECO:0000313" key="10">
    <source>
        <dbReference type="Proteomes" id="UP000049828"/>
    </source>
</evidence>
<sequence length="189" mass="21877">MEHLSIVLTNYIFKKGIIDKKNYEIYQYGFQCFLEVSASTICSIVIALLLHMFSECLFFFLLFIPMRSFSGGLHLKTYFSCFIGSCLILTTTLLIVKYLTIPIPISFMLYVFCAIIVLIIGPVDHPNREVDSQENRIFIRRTHFTLLFSFLLAVIFAITRNTRYLFLQAIVFAFICITSFIGHIAYKQS</sequence>
<feature type="transmembrane region" description="Helical" evidence="8">
    <location>
        <begin position="165"/>
        <end position="186"/>
    </location>
</feature>
<feature type="transmembrane region" description="Helical" evidence="8">
    <location>
        <begin position="75"/>
        <end position="95"/>
    </location>
</feature>
<keyword evidence="7 8" id="KW-0472">Membrane</keyword>
<keyword evidence="1" id="KW-1003">Cell membrane</keyword>
<dbReference type="RefSeq" id="WP_055040349.1">
    <property type="nucleotide sequence ID" value="NZ_CVRS01000105.1"/>
</dbReference>
<protein>
    <recommendedName>
        <fullName evidence="11">Accessory regulator AgrB</fullName>
    </recommendedName>
</protein>
<keyword evidence="2" id="KW-0673">Quorum sensing</keyword>
<evidence type="ECO:0000256" key="6">
    <source>
        <dbReference type="ARBA" id="ARBA00022989"/>
    </source>
</evidence>
<dbReference type="SMART" id="SM00793">
    <property type="entry name" value="AgrB"/>
    <property type="match status" value="1"/>
</dbReference>
<keyword evidence="5" id="KW-0378">Hydrolase</keyword>
<name>A0A0M6WYH2_9FIRM</name>
<organism evidence="9 10">
    <name type="scientific">Roseburia inulinivorans</name>
    <dbReference type="NCBI Taxonomy" id="360807"/>
    <lineage>
        <taxon>Bacteria</taxon>
        <taxon>Bacillati</taxon>
        <taxon>Bacillota</taxon>
        <taxon>Clostridia</taxon>
        <taxon>Lachnospirales</taxon>
        <taxon>Lachnospiraceae</taxon>
        <taxon>Roseburia</taxon>
    </lineage>
</organism>
<dbReference type="GO" id="GO:0006508">
    <property type="term" value="P:proteolysis"/>
    <property type="evidence" value="ECO:0007669"/>
    <property type="project" value="UniProtKB-KW"/>
</dbReference>
<dbReference type="Proteomes" id="UP000049828">
    <property type="component" value="Unassembled WGS sequence"/>
</dbReference>
<dbReference type="EMBL" id="CVRS01000105">
    <property type="protein sequence ID" value="CRL42721.1"/>
    <property type="molecule type" value="Genomic_DNA"/>
</dbReference>
<feature type="transmembrane region" description="Helical" evidence="8">
    <location>
        <begin position="101"/>
        <end position="121"/>
    </location>
</feature>
<reference evidence="10" key="1">
    <citation type="submission" date="2015-05" db="EMBL/GenBank/DDBJ databases">
        <authorList>
            <consortium name="Pathogen Informatics"/>
        </authorList>
    </citation>
    <scope>NUCLEOTIDE SEQUENCE [LARGE SCALE GENOMIC DNA]</scope>
    <source>
        <strain evidence="10">L1-83</strain>
    </source>
</reference>
<evidence type="ECO:0000256" key="5">
    <source>
        <dbReference type="ARBA" id="ARBA00022801"/>
    </source>
</evidence>
<evidence type="ECO:0000256" key="8">
    <source>
        <dbReference type="SAM" id="Phobius"/>
    </source>
</evidence>
<dbReference type="InterPro" id="IPR006741">
    <property type="entry name" value="AgrB"/>
</dbReference>
<dbReference type="GO" id="GO:0016020">
    <property type="term" value="C:membrane"/>
    <property type="evidence" value="ECO:0007669"/>
    <property type="project" value="InterPro"/>
</dbReference>
<evidence type="ECO:0000256" key="3">
    <source>
        <dbReference type="ARBA" id="ARBA00022670"/>
    </source>
</evidence>
<keyword evidence="4 8" id="KW-0812">Transmembrane</keyword>
<keyword evidence="3" id="KW-0645">Protease</keyword>
<evidence type="ECO:0000313" key="9">
    <source>
        <dbReference type="EMBL" id="CRL42721.1"/>
    </source>
</evidence>
<dbReference type="OrthoDB" id="9815055at2"/>